<feature type="region of interest" description="Disordered" evidence="1">
    <location>
        <begin position="146"/>
        <end position="185"/>
    </location>
</feature>
<gene>
    <name evidence="3" type="ORF">SLS60_003452</name>
</gene>
<reference evidence="3 4" key="1">
    <citation type="submission" date="2024-02" db="EMBL/GenBank/DDBJ databases">
        <title>De novo assembly and annotation of 12 fungi associated with fruit tree decline syndrome in Ontario, Canada.</title>
        <authorList>
            <person name="Sulman M."/>
            <person name="Ellouze W."/>
            <person name="Ilyukhin E."/>
        </authorList>
    </citation>
    <scope>NUCLEOTIDE SEQUENCE [LARGE SCALE GENOMIC DNA]</scope>
    <source>
        <strain evidence="3 4">M42-189</strain>
    </source>
</reference>
<evidence type="ECO:0000256" key="1">
    <source>
        <dbReference type="SAM" id="MobiDB-lite"/>
    </source>
</evidence>
<feature type="domain" description="AAA+ ATPase" evidence="2">
    <location>
        <begin position="684"/>
        <end position="811"/>
    </location>
</feature>
<evidence type="ECO:0000313" key="3">
    <source>
        <dbReference type="EMBL" id="KAL1608510.1"/>
    </source>
</evidence>
<dbReference type="InterPro" id="IPR027417">
    <property type="entry name" value="P-loop_NTPase"/>
</dbReference>
<dbReference type="EMBL" id="JAKJXO020000003">
    <property type="protein sequence ID" value="KAL1608510.1"/>
    <property type="molecule type" value="Genomic_DNA"/>
</dbReference>
<dbReference type="Proteomes" id="UP001521785">
    <property type="component" value="Unassembled WGS sequence"/>
</dbReference>
<evidence type="ECO:0000259" key="2">
    <source>
        <dbReference type="SMART" id="SM00382"/>
    </source>
</evidence>
<feature type="region of interest" description="Disordered" evidence="1">
    <location>
        <begin position="992"/>
        <end position="1072"/>
    </location>
</feature>
<sequence length="1072" mass="119745">MSDSTIATQISQLRAQLEALETITNNTKKAGNDTATAPTLHAIDELSGAATISKIRIDEPDGPNHSNSSSGLNAKGPDSAELQANGAVSAEPESTTANIIPQINRVTWTQFKNSTVGETQSYAIDVLVGPAKFYWQRRREELSLQRGVTDESTFGQNHPDPFSDQSSQAQDNSLAADEHSEGQVEMPERIRINCQELLASLGVITESSIGTEPVVMLRPYKLLVRHNAAIKQRLHELTAQHSKITEAELQQDGSTDNSRPIPSTIDAGSAGDVEGSEHNANVTKHDQPEVSAERERLRTEFRSLQCLVQFIDTEVMPVHQRYRSDTPKKIHFRDLWFLYRPGDLVVSWRDLDAEDSATLVKSPGKGPPAIWRVLSVSKGRPVLGFPHGFEEDQGNRLRPPSPKINKFTILCHMIVYDGTSFGPLDHTFEISSFDGQKDISTLDPCPVRYVPNYAEIETRLIERGKKFVQYASPTHCLYIGLTLSKHPSGLTCKTAGKATPVDGHVIVDFEEAKLESSNWVVNHGMPAASGGSGLESTEDYPRSIWKDKARKVLEKTEPDVIYEDDHVDAADMDDFVTTNAFLAAHKDASGESVLDHRAFERVDFALLPDRVVGFDLHRRRFSILALDCLHPVRVNKESWADLKLPRGHKHMVQAQIKTHFLEKQSRQRHASQNPDMDLVRGKGMGLIILLHGAPGVGKTSTAECVAESLRKPLYPITCGDLGVTASEVERVLNSTFAKAETWDCVLLLDEADVFLAQRTRTDLKRNAIVSVFLRVLEYYKGILILTTNRVGAFDEAFKSRIHLHLYYPALNRDQTLAIWKMNLDRVINRKQGRVTADEQEIMRFAGAHFEQHKQTNTRWNGRQIRNAFQTALAMAEYESLEAAGMAGDWEESVVLEDVKSHLKVAHFETVADASSQFDMYIEETIGSTDSKRAFMDRDRADHFRHMVPANTQAFHHNTQWPYAAQGAPDPYTQVKLDPFATSSRVGQGEFYRSQEPSFRQGQPWSGQPSQEQDIPHPYLPRGSEHGFSNPAYAHPEDVQPPNSSTPLGRDHRPMAYMPVSSGASQRQDEDGY</sequence>
<dbReference type="SUPFAM" id="SSF52540">
    <property type="entry name" value="P-loop containing nucleoside triphosphate hydrolases"/>
    <property type="match status" value="1"/>
</dbReference>
<comment type="caution">
    <text evidence="3">The sequence shown here is derived from an EMBL/GenBank/DDBJ whole genome shotgun (WGS) entry which is preliminary data.</text>
</comment>
<dbReference type="Pfam" id="PF00004">
    <property type="entry name" value="AAA"/>
    <property type="match status" value="1"/>
</dbReference>
<evidence type="ECO:0000313" key="4">
    <source>
        <dbReference type="Proteomes" id="UP001521785"/>
    </source>
</evidence>
<dbReference type="Pfam" id="PF22942">
    <property type="entry name" value="DUF7025"/>
    <property type="match status" value="1"/>
</dbReference>
<name>A0ABR3RVQ7_9PLEO</name>
<dbReference type="Gene3D" id="3.40.50.300">
    <property type="entry name" value="P-loop containing nucleotide triphosphate hydrolases"/>
    <property type="match status" value="1"/>
</dbReference>
<dbReference type="InterPro" id="IPR054289">
    <property type="entry name" value="DUF7025"/>
</dbReference>
<accession>A0ABR3RVQ7</accession>
<feature type="region of interest" description="Disordered" evidence="1">
    <location>
        <begin position="56"/>
        <end position="96"/>
    </location>
</feature>
<dbReference type="SMART" id="SM00382">
    <property type="entry name" value="AAA"/>
    <property type="match status" value="1"/>
</dbReference>
<feature type="compositionally biased region" description="Basic and acidic residues" evidence="1">
    <location>
        <begin position="283"/>
        <end position="292"/>
    </location>
</feature>
<organism evidence="3 4">
    <name type="scientific">Paraconiothyrium brasiliense</name>
    <dbReference type="NCBI Taxonomy" id="300254"/>
    <lineage>
        <taxon>Eukaryota</taxon>
        <taxon>Fungi</taxon>
        <taxon>Dikarya</taxon>
        <taxon>Ascomycota</taxon>
        <taxon>Pezizomycotina</taxon>
        <taxon>Dothideomycetes</taxon>
        <taxon>Pleosporomycetidae</taxon>
        <taxon>Pleosporales</taxon>
        <taxon>Massarineae</taxon>
        <taxon>Didymosphaeriaceae</taxon>
        <taxon>Paraconiothyrium</taxon>
    </lineage>
</organism>
<dbReference type="PANTHER" id="PTHR46411">
    <property type="entry name" value="FAMILY ATPASE, PUTATIVE-RELATED"/>
    <property type="match status" value="1"/>
</dbReference>
<feature type="compositionally biased region" description="Polar residues" evidence="1">
    <location>
        <begin position="163"/>
        <end position="173"/>
    </location>
</feature>
<dbReference type="InterPro" id="IPR056599">
    <property type="entry name" value="AAA_lid_fung"/>
</dbReference>
<dbReference type="Pfam" id="PF23232">
    <property type="entry name" value="AAA_lid_13"/>
    <property type="match status" value="1"/>
</dbReference>
<dbReference type="PANTHER" id="PTHR46411:SF2">
    <property type="entry name" value="AAA+ ATPASE DOMAIN-CONTAINING PROTEIN"/>
    <property type="match status" value="1"/>
</dbReference>
<protein>
    <recommendedName>
        <fullName evidence="2">AAA+ ATPase domain-containing protein</fullName>
    </recommendedName>
</protein>
<dbReference type="InterPro" id="IPR003593">
    <property type="entry name" value="AAA+_ATPase"/>
</dbReference>
<proteinExistence type="predicted"/>
<dbReference type="InterPro" id="IPR003959">
    <property type="entry name" value="ATPase_AAA_core"/>
</dbReference>
<feature type="compositionally biased region" description="Polar residues" evidence="1">
    <location>
        <begin position="994"/>
        <end position="1012"/>
    </location>
</feature>
<keyword evidence="4" id="KW-1185">Reference proteome</keyword>
<feature type="region of interest" description="Disordered" evidence="1">
    <location>
        <begin position="247"/>
        <end position="292"/>
    </location>
</feature>
<feature type="compositionally biased region" description="Polar residues" evidence="1">
    <location>
        <begin position="251"/>
        <end position="261"/>
    </location>
</feature>
<dbReference type="CDD" id="cd19481">
    <property type="entry name" value="RecA-like_protease"/>
    <property type="match status" value="1"/>
</dbReference>
<feature type="compositionally biased region" description="Basic and acidic residues" evidence="1">
    <location>
        <begin position="176"/>
        <end position="185"/>
    </location>
</feature>